<dbReference type="CDD" id="cd12797">
    <property type="entry name" value="M23_peptidase"/>
    <property type="match status" value="1"/>
</dbReference>
<dbReference type="Pfam" id="PF01551">
    <property type="entry name" value="Peptidase_M23"/>
    <property type="match status" value="1"/>
</dbReference>
<dbReference type="Proteomes" id="UP000007721">
    <property type="component" value="Chromosome"/>
</dbReference>
<dbReference type="HOGENOM" id="CLU_120941_0_0_7"/>
<feature type="domain" description="M23ase beta-sheet core" evidence="1">
    <location>
        <begin position="63"/>
        <end position="150"/>
    </location>
</feature>
<dbReference type="GO" id="GO:0004222">
    <property type="term" value="F:metalloendopeptidase activity"/>
    <property type="evidence" value="ECO:0007669"/>
    <property type="project" value="TreeGrafter"/>
</dbReference>
<dbReference type="InterPro" id="IPR050570">
    <property type="entry name" value="Cell_wall_metabolism_enzyme"/>
</dbReference>
<dbReference type="EMBL" id="CP001390">
    <property type="protein sequence ID" value="ACM19681.1"/>
    <property type="molecule type" value="Genomic_DNA"/>
</dbReference>
<reference evidence="2 3" key="1">
    <citation type="submission" date="2009-01" db="EMBL/GenBank/DDBJ databases">
        <title>Complete sequence of Geobacter sp. FRC-32.</title>
        <authorList>
            <consortium name="US DOE Joint Genome Institute"/>
            <person name="Lucas S."/>
            <person name="Copeland A."/>
            <person name="Lapidus A."/>
            <person name="Glavina del Rio T."/>
            <person name="Dalin E."/>
            <person name="Tice H."/>
            <person name="Bruce D."/>
            <person name="Goodwin L."/>
            <person name="Pitluck S."/>
            <person name="Saunders E."/>
            <person name="Brettin T."/>
            <person name="Detter J.C."/>
            <person name="Han C."/>
            <person name="Larimer F."/>
            <person name="Land M."/>
            <person name="Hauser L."/>
            <person name="Kyrpides N."/>
            <person name="Ovchinnikova G."/>
            <person name="Kostka J."/>
            <person name="Richardson P."/>
        </authorList>
    </citation>
    <scope>NUCLEOTIDE SEQUENCE [LARGE SCALE GENOMIC DNA]</scope>
    <source>
        <strain evidence="3">DSM 22248 / JCM 15807 / FRC-32</strain>
    </source>
</reference>
<gene>
    <name evidence="2" type="ordered locus">Geob_1321</name>
</gene>
<dbReference type="Gene3D" id="2.70.70.10">
    <property type="entry name" value="Glucose Permease (Domain IIA)"/>
    <property type="match status" value="1"/>
</dbReference>
<dbReference type="PANTHER" id="PTHR21666">
    <property type="entry name" value="PEPTIDASE-RELATED"/>
    <property type="match status" value="1"/>
</dbReference>
<accession>B9M4F5</accession>
<protein>
    <submittedName>
        <fullName evidence="2">Zinc metalloendopeptidase, M23 family</fullName>
    </submittedName>
</protein>
<dbReference type="InterPro" id="IPR011055">
    <property type="entry name" value="Dup_hybrid_motif"/>
</dbReference>
<dbReference type="InterPro" id="IPR016047">
    <property type="entry name" value="M23ase_b-sheet_dom"/>
</dbReference>
<dbReference type="SUPFAM" id="SSF51261">
    <property type="entry name" value="Duplicated hybrid motif"/>
    <property type="match status" value="1"/>
</dbReference>
<evidence type="ECO:0000313" key="3">
    <source>
        <dbReference type="Proteomes" id="UP000007721"/>
    </source>
</evidence>
<sequence length="200" mass="21508">MDRTGMKKIPISVKILLFLAVVILGQAPASSFAAARKSPVDGGFITSGVGYRPDPFGSGRMVYHNGYDIAVPLGTPVYPTQAGTVYFAGSYKGYGNLVAVDHQNGYVTFYGHNSEVKVTVGQKVDTTTVIALAGSTGRSTGPHVHYEVRQLPEYGKQRREQLEAGLKQVLQDKIDGWVEDYVAGKGGPEPEKIMPEDSGE</sequence>
<proteinExistence type="predicted"/>
<dbReference type="eggNOG" id="COG0739">
    <property type="taxonomic scope" value="Bacteria"/>
</dbReference>
<dbReference type="KEGG" id="geo:Geob_1321"/>
<evidence type="ECO:0000313" key="2">
    <source>
        <dbReference type="EMBL" id="ACM19681.1"/>
    </source>
</evidence>
<evidence type="ECO:0000259" key="1">
    <source>
        <dbReference type="Pfam" id="PF01551"/>
    </source>
</evidence>
<organism evidence="2 3">
    <name type="scientific">Geotalea daltonii (strain DSM 22248 / JCM 15807 / FRC-32)</name>
    <name type="common">Geobacter daltonii</name>
    <dbReference type="NCBI Taxonomy" id="316067"/>
    <lineage>
        <taxon>Bacteria</taxon>
        <taxon>Pseudomonadati</taxon>
        <taxon>Thermodesulfobacteriota</taxon>
        <taxon>Desulfuromonadia</taxon>
        <taxon>Geobacterales</taxon>
        <taxon>Geobacteraceae</taxon>
        <taxon>Geotalea</taxon>
    </lineage>
</organism>
<dbReference type="AlphaFoldDB" id="B9M4F5"/>
<dbReference type="STRING" id="316067.Geob_1321"/>
<name>B9M4F5_GEODF</name>
<keyword evidence="3" id="KW-1185">Reference proteome</keyword>
<dbReference type="PANTHER" id="PTHR21666:SF270">
    <property type="entry name" value="MUREIN HYDROLASE ACTIVATOR ENVC"/>
    <property type="match status" value="1"/>
</dbReference>